<dbReference type="RefSeq" id="WP_169137876.1">
    <property type="nucleotide sequence ID" value="NZ_WTVS01000004.1"/>
</dbReference>
<protein>
    <submittedName>
        <fullName evidence="3">DUF2384 domain-containing protein</fullName>
    </submittedName>
</protein>
<reference evidence="3 4" key="1">
    <citation type="submission" date="2019-12" db="EMBL/GenBank/DDBJ databases">
        <title>Comparative genomics gives insights into the taxonomy of the Azoarcus-Aromatoleum group and reveals separate origins of nif in the plant-associated Azoarcus and non-plant-associated Aromatoleum sub-groups.</title>
        <authorList>
            <person name="Lafos M."/>
            <person name="Maluk M."/>
            <person name="Batista M."/>
            <person name="Junghare M."/>
            <person name="Carmona M."/>
            <person name="Faoro H."/>
            <person name="Cruz L.M."/>
            <person name="Battistoni F."/>
            <person name="De Souza E."/>
            <person name="Pedrosa F."/>
            <person name="Chen W.-M."/>
            <person name="Poole P.S."/>
            <person name="Dixon R.A."/>
            <person name="James E.K."/>
        </authorList>
    </citation>
    <scope>NUCLEOTIDE SEQUENCE [LARGE SCALE GENOMIC DNA]</scope>
    <source>
        <strain evidence="3 4">T</strain>
    </source>
</reference>
<evidence type="ECO:0000313" key="3">
    <source>
        <dbReference type="EMBL" id="NMF96464.1"/>
    </source>
</evidence>
<dbReference type="EMBL" id="WTVS01000004">
    <property type="protein sequence ID" value="NMF96464.1"/>
    <property type="molecule type" value="Genomic_DNA"/>
</dbReference>
<accession>A0ABX1NB32</accession>
<dbReference type="InterPro" id="IPR024467">
    <property type="entry name" value="Xre/MbcA/ParS-like_toxin-bd"/>
</dbReference>
<feature type="compositionally biased region" description="Basic and acidic residues" evidence="1">
    <location>
        <begin position="9"/>
        <end position="21"/>
    </location>
</feature>
<dbReference type="Proteomes" id="UP000634522">
    <property type="component" value="Unassembled WGS sequence"/>
</dbReference>
<gene>
    <name evidence="3" type="ORF">GPA27_03535</name>
</gene>
<evidence type="ECO:0000256" key="1">
    <source>
        <dbReference type="SAM" id="MobiDB-lite"/>
    </source>
</evidence>
<comment type="caution">
    <text evidence="3">The sequence shown here is derived from an EMBL/GenBank/DDBJ whole genome shotgun (WGS) entry which is preliminary data.</text>
</comment>
<proteinExistence type="predicted"/>
<keyword evidence="4" id="KW-1185">Reference proteome</keyword>
<dbReference type="Pfam" id="PF09722">
    <property type="entry name" value="Xre_MbcA_ParS_C"/>
    <property type="match status" value="1"/>
</dbReference>
<name>A0ABX1NB32_9RHOO</name>
<feature type="domain" description="Antitoxin Xre/MbcA/ParS-like toxin-binding" evidence="2">
    <location>
        <begin position="112"/>
        <end position="161"/>
    </location>
</feature>
<evidence type="ECO:0000259" key="2">
    <source>
        <dbReference type="Pfam" id="PF09722"/>
    </source>
</evidence>
<organism evidence="3 4">
    <name type="scientific">Aromatoleum toluolicum</name>
    <dbReference type="NCBI Taxonomy" id="90060"/>
    <lineage>
        <taxon>Bacteria</taxon>
        <taxon>Pseudomonadati</taxon>
        <taxon>Pseudomonadota</taxon>
        <taxon>Betaproteobacteria</taxon>
        <taxon>Rhodocyclales</taxon>
        <taxon>Rhodocyclaceae</taxon>
        <taxon>Aromatoleum</taxon>
    </lineage>
</organism>
<feature type="region of interest" description="Disordered" evidence="1">
    <location>
        <begin position="1"/>
        <end position="21"/>
    </location>
</feature>
<evidence type="ECO:0000313" key="4">
    <source>
        <dbReference type="Proteomes" id="UP000634522"/>
    </source>
</evidence>
<sequence>MKRLVVGLRTDEPDPDPREEHAEDVARLVAVATSGGYHVSPQSAAALWRRYGEALCPDWVPVAGLSDAALMQTMLRYATVEDVPDGRTDLTPCQDASCSVAVSRREEVEALARFVWNDGALAENFLTMPHPLLGGRTPRSMLESEDGLCRVETILKQLFYGLPV</sequence>